<dbReference type="Gene3D" id="3.40.80.10">
    <property type="entry name" value="Peptidoglycan recognition protein-like"/>
    <property type="match status" value="1"/>
</dbReference>
<feature type="domain" description="N-acetylmuramoyl-L-alanine amidase" evidence="2">
    <location>
        <begin position="9"/>
        <end position="127"/>
    </location>
</feature>
<feature type="domain" description="Peptidoglycan binding-like" evidence="1">
    <location>
        <begin position="179"/>
        <end position="235"/>
    </location>
</feature>
<dbReference type="InterPro" id="IPR036505">
    <property type="entry name" value="Amidase/PGRP_sf"/>
</dbReference>
<gene>
    <name evidence="3" type="ORF">GCM10007291_48380</name>
</gene>
<keyword evidence="4" id="KW-1185">Reference proteome</keyword>
<dbReference type="SUPFAM" id="SSF47090">
    <property type="entry name" value="PGBD-like"/>
    <property type="match status" value="1"/>
</dbReference>
<dbReference type="RefSeq" id="WP_189382848.1">
    <property type="nucleotide sequence ID" value="NZ_BMYI01000037.1"/>
</dbReference>
<comment type="caution">
    <text evidence="3">The sequence shown here is derived from an EMBL/GenBank/DDBJ whole genome shotgun (WGS) entry which is preliminary data.</text>
</comment>
<evidence type="ECO:0000259" key="2">
    <source>
        <dbReference type="Pfam" id="PF01510"/>
    </source>
</evidence>
<dbReference type="Pfam" id="PF01471">
    <property type="entry name" value="PG_binding_1"/>
    <property type="match status" value="1"/>
</dbReference>
<reference evidence="4" key="1">
    <citation type="journal article" date="2019" name="Int. J. Syst. Evol. Microbiol.">
        <title>The Global Catalogue of Microorganisms (GCM) 10K type strain sequencing project: providing services to taxonomists for standard genome sequencing and annotation.</title>
        <authorList>
            <consortium name="The Broad Institute Genomics Platform"/>
            <consortium name="The Broad Institute Genome Sequencing Center for Infectious Disease"/>
            <person name="Wu L."/>
            <person name="Ma J."/>
        </authorList>
    </citation>
    <scope>NUCLEOTIDE SEQUENCE [LARGE SCALE GENOMIC DNA]</scope>
    <source>
        <strain evidence="4">KCTC 23298</strain>
    </source>
</reference>
<dbReference type="SUPFAM" id="SSF55846">
    <property type="entry name" value="N-acetylmuramoyl-L-alanine amidase-like"/>
    <property type="match status" value="1"/>
</dbReference>
<dbReference type="Proteomes" id="UP000658305">
    <property type="component" value="Unassembled WGS sequence"/>
</dbReference>
<accession>A0ABQ3FTD9</accession>
<proteinExistence type="predicted"/>
<dbReference type="EMBL" id="BMYI01000037">
    <property type="protein sequence ID" value="GHC40837.1"/>
    <property type="molecule type" value="Genomic_DNA"/>
</dbReference>
<dbReference type="CDD" id="cd06583">
    <property type="entry name" value="PGRP"/>
    <property type="match status" value="1"/>
</dbReference>
<sequence>MSYTFRKPARPVSRVFVHCSASDRPEHDSAAVIDRWHREKGWAGIGYHFFIRKDGTLETGRDLEKIPAAQEGNNTGTIAICLHGLDIDKFTEAQFSTLRGLCLDIDEAYRGTVTFHGHREVARKECPVFDYKAVLRLDARGGLGDLAGAADMIRQDLPPALSDLEVLPNRITTLRLGDRGDLVRGLQVMLESIGYFPGALDSIFGARTRAAVLAFQADNHLVADGIVGPLTREVLGASKPREVAPARALATLADLSAGGSRIAQASLVNTRIGALIAGGGAITAFDQMTGVISQVTGQSQAIQQLFDDHGLAAGLVILAAGAFVAWQSWRAGQARVEDHRTGKTS</sequence>
<dbReference type="InterPro" id="IPR036366">
    <property type="entry name" value="PGBDSf"/>
</dbReference>
<evidence type="ECO:0000313" key="3">
    <source>
        <dbReference type="EMBL" id="GHC40837.1"/>
    </source>
</evidence>
<evidence type="ECO:0008006" key="5">
    <source>
        <dbReference type="Google" id="ProtNLM"/>
    </source>
</evidence>
<dbReference type="InterPro" id="IPR036365">
    <property type="entry name" value="PGBD-like_sf"/>
</dbReference>
<organism evidence="3 4">
    <name type="scientific">Gemmobacter nanjingensis</name>
    <dbReference type="NCBI Taxonomy" id="488454"/>
    <lineage>
        <taxon>Bacteria</taxon>
        <taxon>Pseudomonadati</taxon>
        <taxon>Pseudomonadota</taxon>
        <taxon>Alphaproteobacteria</taxon>
        <taxon>Rhodobacterales</taxon>
        <taxon>Paracoccaceae</taxon>
        <taxon>Gemmobacter</taxon>
    </lineage>
</organism>
<dbReference type="Pfam" id="PF01510">
    <property type="entry name" value="Amidase_2"/>
    <property type="match status" value="1"/>
</dbReference>
<dbReference type="Gene3D" id="1.10.101.10">
    <property type="entry name" value="PGBD-like superfamily/PGBD"/>
    <property type="match status" value="1"/>
</dbReference>
<evidence type="ECO:0000259" key="1">
    <source>
        <dbReference type="Pfam" id="PF01471"/>
    </source>
</evidence>
<dbReference type="InterPro" id="IPR002477">
    <property type="entry name" value="Peptidoglycan-bd-like"/>
</dbReference>
<dbReference type="InterPro" id="IPR002502">
    <property type="entry name" value="Amidase_domain"/>
</dbReference>
<protein>
    <recommendedName>
        <fullName evidence="5">N-acetylmuramoyl-L-alanine amidase</fullName>
    </recommendedName>
</protein>
<name>A0ABQ3FTD9_9RHOB</name>
<evidence type="ECO:0000313" key="4">
    <source>
        <dbReference type="Proteomes" id="UP000658305"/>
    </source>
</evidence>